<protein>
    <submittedName>
        <fullName evidence="1 2">Uncharacterized protein</fullName>
    </submittedName>
</protein>
<dbReference type="EnsemblPlants" id="KEH23275">
    <property type="protein sequence ID" value="KEH23275"/>
    <property type="gene ID" value="MTR_7g073470"/>
</dbReference>
<organism evidence="1 3">
    <name type="scientific">Medicago truncatula</name>
    <name type="common">Barrel medic</name>
    <name type="synonym">Medicago tribuloides</name>
    <dbReference type="NCBI Taxonomy" id="3880"/>
    <lineage>
        <taxon>Eukaryota</taxon>
        <taxon>Viridiplantae</taxon>
        <taxon>Streptophyta</taxon>
        <taxon>Embryophyta</taxon>
        <taxon>Tracheophyta</taxon>
        <taxon>Spermatophyta</taxon>
        <taxon>Magnoliopsida</taxon>
        <taxon>eudicotyledons</taxon>
        <taxon>Gunneridae</taxon>
        <taxon>Pentapetalae</taxon>
        <taxon>rosids</taxon>
        <taxon>fabids</taxon>
        <taxon>Fabales</taxon>
        <taxon>Fabaceae</taxon>
        <taxon>Papilionoideae</taxon>
        <taxon>50 kb inversion clade</taxon>
        <taxon>NPAAA clade</taxon>
        <taxon>Hologalegina</taxon>
        <taxon>IRL clade</taxon>
        <taxon>Trifolieae</taxon>
        <taxon>Medicago</taxon>
    </lineage>
</organism>
<evidence type="ECO:0000313" key="3">
    <source>
        <dbReference type="Proteomes" id="UP000002051"/>
    </source>
</evidence>
<keyword evidence="3" id="KW-1185">Reference proteome</keyword>
<reference evidence="2" key="3">
    <citation type="submission" date="2015-04" db="UniProtKB">
        <authorList>
            <consortium name="EnsemblPlants"/>
        </authorList>
    </citation>
    <scope>IDENTIFICATION</scope>
    <source>
        <strain evidence="2">cv. Jemalong A17</strain>
    </source>
</reference>
<name>A0A072UBP3_MEDTR</name>
<reference evidence="1 3" key="1">
    <citation type="journal article" date="2011" name="Nature">
        <title>The Medicago genome provides insight into the evolution of rhizobial symbioses.</title>
        <authorList>
            <person name="Young N.D."/>
            <person name="Debelle F."/>
            <person name="Oldroyd G.E."/>
            <person name="Geurts R."/>
            <person name="Cannon S.B."/>
            <person name="Udvardi M.K."/>
            <person name="Benedito V.A."/>
            <person name="Mayer K.F."/>
            <person name="Gouzy J."/>
            <person name="Schoof H."/>
            <person name="Van de Peer Y."/>
            <person name="Proost S."/>
            <person name="Cook D.R."/>
            <person name="Meyers B.C."/>
            <person name="Spannagl M."/>
            <person name="Cheung F."/>
            <person name="De Mita S."/>
            <person name="Krishnakumar V."/>
            <person name="Gundlach H."/>
            <person name="Zhou S."/>
            <person name="Mudge J."/>
            <person name="Bharti A.K."/>
            <person name="Murray J.D."/>
            <person name="Naoumkina M.A."/>
            <person name="Rosen B."/>
            <person name="Silverstein K.A."/>
            <person name="Tang H."/>
            <person name="Rombauts S."/>
            <person name="Zhao P.X."/>
            <person name="Zhou P."/>
            <person name="Barbe V."/>
            <person name="Bardou P."/>
            <person name="Bechner M."/>
            <person name="Bellec A."/>
            <person name="Berger A."/>
            <person name="Berges H."/>
            <person name="Bidwell S."/>
            <person name="Bisseling T."/>
            <person name="Choisne N."/>
            <person name="Couloux A."/>
            <person name="Denny R."/>
            <person name="Deshpande S."/>
            <person name="Dai X."/>
            <person name="Doyle J.J."/>
            <person name="Dudez A.M."/>
            <person name="Farmer A.D."/>
            <person name="Fouteau S."/>
            <person name="Franken C."/>
            <person name="Gibelin C."/>
            <person name="Gish J."/>
            <person name="Goldstein S."/>
            <person name="Gonzalez A.J."/>
            <person name="Green P.J."/>
            <person name="Hallab A."/>
            <person name="Hartog M."/>
            <person name="Hua A."/>
            <person name="Humphray S.J."/>
            <person name="Jeong D.H."/>
            <person name="Jing Y."/>
            <person name="Jocker A."/>
            <person name="Kenton S.M."/>
            <person name="Kim D.J."/>
            <person name="Klee K."/>
            <person name="Lai H."/>
            <person name="Lang C."/>
            <person name="Lin S."/>
            <person name="Macmil S.L."/>
            <person name="Magdelenat G."/>
            <person name="Matthews L."/>
            <person name="McCorrison J."/>
            <person name="Monaghan E.L."/>
            <person name="Mun J.H."/>
            <person name="Najar F.Z."/>
            <person name="Nicholson C."/>
            <person name="Noirot C."/>
            <person name="O'Bleness M."/>
            <person name="Paule C.R."/>
            <person name="Poulain J."/>
            <person name="Prion F."/>
            <person name="Qin B."/>
            <person name="Qu C."/>
            <person name="Retzel E.F."/>
            <person name="Riddle C."/>
            <person name="Sallet E."/>
            <person name="Samain S."/>
            <person name="Samson N."/>
            <person name="Sanders I."/>
            <person name="Saurat O."/>
            <person name="Scarpelli C."/>
            <person name="Schiex T."/>
            <person name="Segurens B."/>
            <person name="Severin A.J."/>
            <person name="Sherrier D.J."/>
            <person name="Shi R."/>
            <person name="Sims S."/>
            <person name="Singer S.R."/>
            <person name="Sinharoy S."/>
            <person name="Sterck L."/>
            <person name="Viollet A."/>
            <person name="Wang B.B."/>
            <person name="Wang K."/>
            <person name="Wang M."/>
            <person name="Wang X."/>
            <person name="Warfsmann J."/>
            <person name="Weissenbach J."/>
            <person name="White D.D."/>
            <person name="White J.D."/>
            <person name="Wiley G.B."/>
            <person name="Wincker P."/>
            <person name="Xing Y."/>
            <person name="Yang L."/>
            <person name="Yao Z."/>
            <person name="Ying F."/>
            <person name="Zhai J."/>
            <person name="Zhou L."/>
            <person name="Zuber A."/>
            <person name="Denarie J."/>
            <person name="Dixon R.A."/>
            <person name="May G.D."/>
            <person name="Schwartz D.C."/>
            <person name="Rogers J."/>
            <person name="Quetier F."/>
            <person name="Town C.D."/>
            <person name="Roe B.A."/>
        </authorList>
    </citation>
    <scope>NUCLEOTIDE SEQUENCE [LARGE SCALE GENOMIC DNA]</scope>
    <source>
        <strain evidence="1">A17</strain>
        <strain evidence="2 3">cv. Jemalong A17</strain>
    </source>
</reference>
<evidence type="ECO:0000313" key="2">
    <source>
        <dbReference type="EnsemblPlants" id="KEH23275"/>
    </source>
</evidence>
<gene>
    <name evidence="1" type="ordered locus">MTR_7g073470</name>
</gene>
<proteinExistence type="predicted"/>
<dbReference type="AlphaFoldDB" id="A0A072UBP3"/>
<dbReference type="EMBL" id="CM001223">
    <property type="protein sequence ID" value="KEH23275.1"/>
    <property type="molecule type" value="Genomic_DNA"/>
</dbReference>
<sequence>MIKTSHVPEKTDVCLKLLYSLCLVLIFSDLNSPDELQKQIALINSVTPLALPKDIFMVTFG</sequence>
<reference evidence="1 3" key="2">
    <citation type="journal article" date="2014" name="BMC Genomics">
        <title>An improved genome release (version Mt4.0) for the model legume Medicago truncatula.</title>
        <authorList>
            <person name="Tang H."/>
            <person name="Krishnakumar V."/>
            <person name="Bidwell S."/>
            <person name="Rosen B."/>
            <person name="Chan A."/>
            <person name="Zhou S."/>
            <person name="Gentzbittel L."/>
            <person name="Childs K.L."/>
            <person name="Yandell M."/>
            <person name="Gundlach H."/>
            <person name="Mayer K.F."/>
            <person name="Schwartz D.C."/>
            <person name="Town C.D."/>
        </authorList>
    </citation>
    <scope>GENOME REANNOTATION</scope>
    <source>
        <strain evidence="1">A17</strain>
        <strain evidence="2 3">cv. Jemalong A17</strain>
    </source>
</reference>
<accession>A0A072UBP3</accession>
<dbReference type="Proteomes" id="UP000002051">
    <property type="component" value="Unassembled WGS sequence"/>
</dbReference>
<evidence type="ECO:0000313" key="1">
    <source>
        <dbReference type="EMBL" id="KEH23275.1"/>
    </source>
</evidence>
<dbReference type="HOGENOM" id="CLU_2926134_0_0_1"/>